<gene>
    <name evidence="2" type="ORF">A3H78_04670</name>
</gene>
<organism evidence="2 3">
    <name type="scientific">Candidatus Roizmanbacteria bacterium RIFCSPLOWO2_02_FULL_36_11</name>
    <dbReference type="NCBI Taxonomy" id="1802071"/>
    <lineage>
        <taxon>Bacteria</taxon>
        <taxon>Candidatus Roizmaniibacteriota</taxon>
    </lineage>
</organism>
<protein>
    <submittedName>
        <fullName evidence="2">Uncharacterized protein</fullName>
    </submittedName>
</protein>
<feature type="region of interest" description="Disordered" evidence="1">
    <location>
        <begin position="100"/>
        <end position="170"/>
    </location>
</feature>
<proteinExistence type="predicted"/>
<dbReference type="AlphaFoldDB" id="A0A1F7JD09"/>
<reference evidence="2 3" key="1">
    <citation type="journal article" date="2016" name="Nat. Commun.">
        <title>Thousands of microbial genomes shed light on interconnected biogeochemical processes in an aquifer system.</title>
        <authorList>
            <person name="Anantharaman K."/>
            <person name="Brown C.T."/>
            <person name="Hug L.A."/>
            <person name="Sharon I."/>
            <person name="Castelle C.J."/>
            <person name="Probst A.J."/>
            <person name="Thomas B.C."/>
            <person name="Singh A."/>
            <person name="Wilkins M.J."/>
            <person name="Karaoz U."/>
            <person name="Brodie E.L."/>
            <person name="Williams K.H."/>
            <person name="Hubbard S.S."/>
            <person name="Banfield J.F."/>
        </authorList>
    </citation>
    <scope>NUCLEOTIDE SEQUENCE [LARGE SCALE GENOMIC DNA]</scope>
</reference>
<comment type="caution">
    <text evidence="2">The sequence shown here is derived from an EMBL/GenBank/DDBJ whole genome shotgun (WGS) entry which is preliminary data.</text>
</comment>
<evidence type="ECO:0000256" key="1">
    <source>
        <dbReference type="SAM" id="MobiDB-lite"/>
    </source>
</evidence>
<evidence type="ECO:0000313" key="3">
    <source>
        <dbReference type="Proteomes" id="UP000177418"/>
    </source>
</evidence>
<dbReference type="EMBL" id="MGAV01000018">
    <property type="protein sequence ID" value="OGK53491.1"/>
    <property type="molecule type" value="Genomic_DNA"/>
</dbReference>
<evidence type="ECO:0000313" key="2">
    <source>
        <dbReference type="EMBL" id="OGK53491.1"/>
    </source>
</evidence>
<feature type="compositionally biased region" description="Polar residues" evidence="1">
    <location>
        <begin position="32"/>
        <end position="49"/>
    </location>
</feature>
<accession>A0A1F7JD09</accession>
<dbReference type="Proteomes" id="UP000177418">
    <property type="component" value="Unassembled WGS sequence"/>
</dbReference>
<feature type="region of interest" description="Disordered" evidence="1">
    <location>
        <begin position="1"/>
        <end position="49"/>
    </location>
</feature>
<feature type="compositionally biased region" description="Basic and acidic residues" evidence="1">
    <location>
        <begin position="106"/>
        <end position="134"/>
    </location>
</feature>
<sequence>MKQWGDDDASFERMERGQSMSQKKPQKPPPNITSVQKKLQELSQVNSDHINANQIENALKKPENFTSLDVEKLQKQYNTQDDPKLEKIRLRLHYLRLQQSQTQQAIEERRQMEAERKKRQEEEELQKEKEEKEQYLTAVDTPRGKERRSIFSVKKKQTTRAEFKPGSGKQ</sequence>
<name>A0A1F7JD09_9BACT</name>